<dbReference type="InterPro" id="IPR012337">
    <property type="entry name" value="RNaseH-like_sf"/>
</dbReference>
<dbReference type="Pfam" id="PF00075">
    <property type="entry name" value="RNase_H"/>
    <property type="match status" value="1"/>
</dbReference>
<keyword evidence="4" id="KW-1185">Reference proteome</keyword>
<evidence type="ECO:0000313" key="3">
    <source>
        <dbReference type="EMBL" id="RWQ94956.1"/>
    </source>
</evidence>
<accession>A0A443HT13</accession>
<dbReference type="GeneID" id="39599962"/>
<dbReference type="SUPFAM" id="SSF53098">
    <property type="entry name" value="Ribonuclease H-like"/>
    <property type="match status" value="1"/>
</dbReference>
<feature type="compositionally biased region" description="Basic and acidic residues" evidence="1">
    <location>
        <begin position="23"/>
        <end position="33"/>
    </location>
</feature>
<feature type="compositionally biased region" description="Low complexity" evidence="1">
    <location>
        <begin position="9"/>
        <end position="22"/>
    </location>
</feature>
<dbReference type="InterPro" id="IPR036397">
    <property type="entry name" value="RNaseH_sf"/>
</dbReference>
<dbReference type="EMBL" id="RCNU01000006">
    <property type="protein sequence ID" value="RWQ94956.1"/>
    <property type="molecule type" value="Genomic_DNA"/>
</dbReference>
<feature type="compositionally biased region" description="Low complexity" evidence="1">
    <location>
        <begin position="34"/>
        <end position="44"/>
    </location>
</feature>
<dbReference type="AlphaFoldDB" id="A0A443HT13"/>
<reference evidence="3 4" key="1">
    <citation type="journal article" date="2018" name="Front. Microbiol.">
        <title>Genomic and genetic insights into a cosmopolitan fungus, Paecilomyces variotii (Eurotiales).</title>
        <authorList>
            <person name="Urquhart A.S."/>
            <person name="Mondo S.J."/>
            <person name="Makela M.R."/>
            <person name="Hane J.K."/>
            <person name="Wiebenga A."/>
            <person name="He G."/>
            <person name="Mihaltcheva S."/>
            <person name="Pangilinan J."/>
            <person name="Lipzen A."/>
            <person name="Barry K."/>
            <person name="de Vries R.P."/>
            <person name="Grigoriev I.V."/>
            <person name="Idnurm A."/>
        </authorList>
    </citation>
    <scope>NUCLEOTIDE SEQUENCE [LARGE SCALE GENOMIC DNA]</scope>
    <source>
        <strain evidence="3 4">CBS 101075</strain>
    </source>
</reference>
<dbReference type="GO" id="GO:0003676">
    <property type="term" value="F:nucleic acid binding"/>
    <property type="evidence" value="ECO:0007669"/>
    <property type="project" value="InterPro"/>
</dbReference>
<dbReference type="RefSeq" id="XP_028484601.1">
    <property type="nucleotide sequence ID" value="XM_028630685.1"/>
</dbReference>
<protein>
    <recommendedName>
        <fullName evidence="2">RNase H type-1 domain-containing protein</fullName>
    </recommendedName>
</protein>
<proteinExistence type="predicted"/>
<dbReference type="Proteomes" id="UP000283841">
    <property type="component" value="Unassembled WGS sequence"/>
</dbReference>
<evidence type="ECO:0000256" key="1">
    <source>
        <dbReference type="SAM" id="MobiDB-lite"/>
    </source>
</evidence>
<sequence>MGNLSSVLSASTPASPDTSTTDVPKRSDVKGRSFPEASVSSSSRRASRKRKISPDHNTKLKYKKPRFSTNRETLLLEEACSLDEIQIIRQQILKDGIQLDDMVLPDGYRYPEGQQQPRQSSLMSLRDEDDLPLFAGSVIIQTHIQALAYALSEYRLRGRIRNRTVYWVDGSVAQHLDRKNAAGVAVVSKSTDEGSPFSWKILGYKVHGDMGCPDIELLAILRALQIAYDKAVERISNGAHGEQEILVIYSDCKEALRMILHLTRAKQKGTNILVEEVIELANVLISLFVSVELHWVPAHRDVPGNYLADYAARRAWDKTFRFELTTREEALCRDYKMRSK</sequence>
<feature type="region of interest" description="Disordered" evidence="1">
    <location>
        <begin position="1"/>
        <end position="64"/>
    </location>
</feature>
<evidence type="ECO:0000313" key="4">
    <source>
        <dbReference type="Proteomes" id="UP000283841"/>
    </source>
</evidence>
<gene>
    <name evidence="3" type="ORF">C8Q69DRAFT_468380</name>
</gene>
<dbReference type="PROSITE" id="PS50879">
    <property type="entry name" value="RNASE_H_1"/>
    <property type="match status" value="1"/>
</dbReference>
<dbReference type="InterPro" id="IPR002156">
    <property type="entry name" value="RNaseH_domain"/>
</dbReference>
<feature type="domain" description="RNase H type-1" evidence="2">
    <location>
        <begin position="160"/>
        <end position="317"/>
    </location>
</feature>
<organism evidence="3 4">
    <name type="scientific">Byssochlamys spectabilis</name>
    <name type="common">Paecilomyces variotii</name>
    <dbReference type="NCBI Taxonomy" id="264951"/>
    <lineage>
        <taxon>Eukaryota</taxon>
        <taxon>Fungi</taxon>
        <taxon>Dikarya</taxon>
        <taxon>Ascomycota</taxon>
        <taxon>Pezizomycotina</taxon>
        <taxon>Eurotiomycetes</taxon>
        <taxon>Eurotiomycetidae</taxon>
        <taxon>Eurotiales</taxon>
        <taxon>Thermoascaceae</taxon>
        <taxon>Paecilomyces</taxon>
    </lineage>
</organism>
<dbReference type="STRING" id="264951.A0A443HT13"/>
<dbReference type="Gene3D" id="3.30.420.10">
    <property type="entry name" value="Ribonuclease H-like superfamily/Ribonuclease H"/>
    <property type="match status" value="1"/>
</dbReference>
<name>A0A443HT13_BYSSP</name>
<dbReference type="VEuPathDB" id="FungiDB:C8Q69DRAFT_468380"/>
<dbReference type="CDD" id="cd09276">
    <property type="entry name" value="Rnase_HI_RT_non_LTR"/>
    <property type="match status" value="1"/>
</dbReference>
<dbReference type="GO" id="GO:0004523">
    <property type="term" value="F:RNA-DNA hybrid ribonuclease activity"/>
    <property type="evidence" value="ECO:0007669"/>
    <property type="project" value="InterPro"/>
</dbReference>
<comment type="caution">
    <text evidence="3">The sequence shown here is derived from an EMBL/GenBank/DDBJ whole genome shotgun (WGS) entry which is preliminary data.</text>
</comment>
<evidence type="ECO:0000259" key="2">
    <source>
        <dbReference type="PROSITE" id="PS50879"/>
    </source>
</evidence>